<organism evidence="1">
    <name type="scientific">Anguilla anguilla</name>
    <name type="common">European freshwater eel</name>
    <name type="synonym">Muraena anguilla</name>
    <dbReference type="NCBI Taxonomy" id="7936"/>
    <lineage>
        <taxon>Eukaryota</taxon>
        <taxon>Metazoa</taxon>
        <taxon>Chordata</taxon>
        <taxon>Craniata</taxon>
        <taxon>Vertebrata</taxon>
        <taxon>Euteleostomi</taxon>
        <taxon>Actinopterygii</taxon>
        <taxon>Neopterygii</taxon>
        <taxon>Teleostei</taxon>
        <taxon>Anguilliformes</taxon>
        <taxon>Anguillidae</taxon>
        <taxon>Anguilla</taxon>
    </lineage>
</organism>
<sequence>MVPCALMSLMSTSGGQSIEEMVPRVTARWISCPQALQWNAEEVLSRV</sequence>
<reference evidence="1" key="1">
    <citation type="submission" date="2014-11" db="EMBL/GenBank/DDBJ databases">
        <authorList>
            <person name="Amaro Gonzalez C."/>
        </authorList>
    </citation>
    <scope>NUCLEOTIDE SEQUENCE</scope>
</reference>
<dbReference type="EMBL" id="GBXM01065914">
    <property type="protein sequence ID" value="JAH42663.1"/>
    <property type="molecule type" value="Transcribed_RNA"/>
</dbReference>
<protein>
    <submittedName>
        <fullName evidence="1">Uncharacterized protein</fullName>
    </submittedName>
</protein>
<reference evidence="1" key="2">
    <citation type="journal article" date="2015" name="Fish Shellfish Immunol.">
        <title>Early steps in the European eel (Anguilla anguilla)-Vibrio vulnificus interaction in the gills: Role of the RtxA13 toxin.</title>
        <authorList>
            <person name="Callol A."/>
            <person name="Pajuelo D."/>
            <person name="Ebbesson L."/>
            <person name="Teles M."/>
            <person name="MacKenzie S."/>
            <person name="Amaro C."/>
        </authorList>
    </citation>
    <scope>NUCLEOTIDE SEQUENCE</scope>
</reference>
<dbReference type="EMBL" id="GBXM01060501">
    <property type="protein sequence ID" value="JAH48076.1"/>
    <property type="molecule type" value="Transcribed_RNA"/>
</dbReference>
<dbReference type="AlphaFoldDB" id="A0A0E9S445"/>
<dbReference type="EMBL" id="GBXM01063597">
    <property type="protein sequence ID" value="JAH44980.1"/>
    <property type="molecule type" value="Transcribed_RNA"/>
</dbReference>
<accession>A0A0E9S445</accession>
<name>A0A0E9S445_ANGAN</name>
<evidence type="ECO:0000313" key="1">
    <source>
        <dbReference type="EMBL" id="JAH35283.1"/>
    </source>
</evidence>
<proteinExistence type="predicted"/>
<dbReference type="EMBL" id="GBXM01073294">
    <property type="protein sequence ID" value="JAH35283.1"/>
    <property type="molecule type" value="Transcribed_RNA"/>
</dbReference>